<dbReference type="AlphaFoldDB" id="A0A2H0N2R4"/>
<protein>
    <submittedName>
        <fullName evidence="1">Uncharacterized protein</fullName>
    </submittedName>
</protein>
<sequence length="301" mass="34944">MYVQYTCFFAYCRLGFVDKQTGLGCGYIYGCIFVGEVIKLIKKYMTLQGRGAFSREGDASGHESFGDSDSVDPHAEQLSPEIEAYRRLLWEAKQCLEKAIDMLPEDLKELLENQSVHIGMCDSEEEDRDVEIYCRYNLHSLPDRDGSLHNRRELGRDIMHFLRRIFETQGYNLNGNRSVESFNVGQEESVYEVTRKTKREIFFDKVSTCLDDAMKGVHETDSVFFQQHPVRATMMYDSSLPVGFEIRISRDVLEDDGWHEIWLRIEDSFGEANLKLRKLSKDENDVQQYTTFSYSVLDSTQ</sequence>
<name>A0A2H0N2R4_9BACT</name>
<gene>
    <name evidence="1" type="ORF">COV60_01710</name>
</gene>
<dbReference type="EMBL" id="PCWM01000036">
    <property type="protein sequence ID" value="PIR03178.1"/>
    <property type="molecule type" value="Genomic_DNA"/>
</dbReference>
<evidence type="ECO:0000313" key="1">
    <source>
        <dbReference type="EMBL" id="PIR03178.1"/>
    </source>
</evidence>
<comment type="caution">
    <text evidence="1">The sequence shown here is derived from an EMBL/GenBank/DDBJ whole genome shotgun (WGS) entry which is preliminary data.</text>
</comment>
<dbReference type="Proteomes" id="UP000229782">
    <property type="component" value="Unassembled WGS sequence"/>
</dbReference>
<accession>A0A2H0N2R4</accession>
<proteinExistence type="predicted"/>
<evidence type="ECO:0000313" key="2">
    <source>
        <dbReference type="Proteomes" id="UP000229782"/>
    </source>
</evidence>
<organism evidence="1 2">
    <name type="scientific">Candidatus Magasanikbacteria bacterium CG11_big_fil_rev_8_21_14_0_20_43_7</name>
    <dbReference type="NCBI Taxonomy" id="1974654"/>
    <lineage>
        <taxon>Bacteria</taxon>
        <taxon>Candidatus Magasanikiibacteriota</taxon>
    </lineage>
</organism>
<reference evidence="1 2" key="1">
    <citation type="submission" date="2017-09" db="EMBL/GenBank/DDBJ databases">
        <title>Depth-based differentiation of microbial function through sediment-hosted aquifers and enrichment of novel symbionts in the deep terrestrial subsurface.</title>
        <authorList>
            <person name="Probst A.J."/>
            <person name="Ladd B."/>
            <person name="Jarett J.K."/>
            <person name="Geller-Mcgrath D.E."/>
            <person name="Sieber C.M."/>
            <person name="Emerson J.B."/>
            <person name="Anantharaman K."/>
            <person name="Thomas B.C."/>
            <person name="Malmstrom R."/>
            <person name="Stieglmeier M."/>
            <person name="Klingl A."/>
            <person name="Woyke T."/>
            <person name="Ryan C.M."/>
            <person name="Banfield J.F."/>
        </authorList>
    </citation>
    <scope>NUCLEOTIDE SEQUENCE [LARGE SCALE GENOMIC DNA]</scope>
    <source>
        <strain evidence="1">CG11_big_fil_rev_8_21_14_0_20_43_7</strain>
    </source>
</reference>